<proteinExistence type="predicted"/>
<organism evidence="2 3">
    <name type="scientific">Brevibacillus formosus</name>
    <dbReference type="NCBI Taxonomy" id="54913"/>
    <lineage>
        <taxon>Bacteria</taxon>
        <taxon>Bacillati</taxon>
        <taxon>Bacillota</taxon>
        <taxon>Bacilli</taxon>
        <taxon>Bacillales</taxon>
        <taxon>Paenibacillaceae</taxon>
        <taxon>Brevibacillus</taxon>
    </lineage>
</organism>
<evidence type="ECO:0000313" key="3">
    <source>
        <dbReference type="Proteomes" id="UP000197781"/>
    </source>
</evidence>
<dbReference type="RefSeq" id="WP_088907265.1">
    <property type="nucleotide sequence ID" value="NZ_CP018145.1"/>
</dbReference>
<accession>A0A220MEL5</accession>
<dbReference type="KEGG" id="bfm:BP422_07775"/>
<dbReference type="EMBL" id="CP018145">
    <property type="protein sequence ID" value="ASJ53466.1"/>
    <property type="molecule type" value="Genomic_DNA"/>
</dbReference>
<evidence type="ECO:0000313" key="2">
    <source>
        <dbReference type="EMBL" id="ASJ53466.1"/>
    </source>
</evidence>
<keyword evidence="1" id="KW-0472">Membrane</keyword>
<gene>
    <name evidence="2" type="ORF">BP422_07775</name>
</gene>
<evidence type="ECO:0000256" key="1">
    <source>
        <dbReference type="SAM" id="Phobius"/>
    </source>
</evidence>
<keyword evidence="1" id="KW-1133">Transmembrane helix</keyword>
<dbReference type="AlphaFoldDB" id="A0A220MEL5"/>
<reference evidence="2 3" key="1">
    <citation type="submission" date="2016-11" db="EMBL/GenBank/DDBJ databases">
        <authorList>
            <person name="Jaros S."/>
            <person name="Januszkiewicz K."/>
            <person name="Wedrychowicz H."/>
        </authorList>
    </citation>
    <scope>NUCLEOTIDE SEQUENCE [LARGE SCALE GENOMIC DNA]</scope>
    <source>
        <strain evidence="2 3">NF2</strain>
    </source>
</reference>
<sequence>MQLKKSAIGLSLVATLALLFGGWFLYQKMEIEEPIRAEIGQMQSATLGNLAISKDKIQIDVTVTKPETFPAEYRNLLTETQKIAGEKEVVIDIDNQSTTMHDIWQSGQFVFTEAVELHEYSRIPALVEQWKKGNQLDEASASMDDKNIYVYLKKGTEDFYTIIPRSVEKEVTARA</sequence>
<keyword evidence="1" id="KW-0812">Transmembrane</keyword>
<protein>
    <submittedName>
        <fullName evidence="2">Uncharacterized protein</fullName>
    </submittedName>
</protein>
<name>A0A220MEL5_9BACL</name>
<feature type="transmembrane region" description="Helical" evidence="1">
    <location>
        <begin position="6"/>
        <end position="26"/>
    </location>
</feature>
<dbReference type="Proteomes" id="UP000197781">
    <property type="component" value="Chromosome"/>
</dbReference>